<dbReference type="AlphaFoldDB" id="A0A4Y2C1K7"/>
<evidence type="ECO:0000313" key="1">
    <source>
        <dbReference type="EMBL" id="GBL97647.1"/>
    </source>
</evidence>
<evidence type="ECO:0000313" key="2">
    <source>
        <dbReference type="Proteomes" id="UP000499080"/>
    </source>
</evidence>
<reference evidence="1 2" key="1">
    <citation type="journal article" date="2019" name="Sci. Rep.">
        <title>Orb-weaving spider Araneus ventricosus genome elucidates the spidroin gene catalogue.</title>
        <authorList>
            <person name="Kono N."/>
            <person name="Nakamura H."/>
            <person name="Ohtoshi R."/>
            <person name="Moran D.A.P."/>
            <person name="Shinohara A."/>
            <person name="Yoshida Y."/>
            <person name="Fujiwara M."/>
            <person name="Mori M."/>
            <person name="Tomita M."/>
            <person name="Arakawa K."/>
        </authorList>
    </citation>
    <scope>NUCLEOTIDE SEQUENCE [LARGE SCALE GENOMIC DNA]</scope>
</reference>
<organism evidence="1 2">
    <name type="scientific">Araneus ventricosus</name>
    <name type="common">Orbweaver spider</name>
    <name type="synonym">Epeira ventricosa</name>
    <dbReference type="NCBI Taxonomy" id="182803"/>
    <lineage>
        <taxon>Eukaryota</taxon>
        <taxon>Metazoa</taxon>
        <taxon>Ecdysozoa</taxon>
        <taxon>Arthropoda</taxon>
        <taxon>Chelicerata</taxon>
        <taxon>Arachnida</taxon>
        <taxon>Araneae</taxon>
        <taxon>Araneomorphae</taxon>
        <taxon>Entelegynae</taxon>
        <taxon>Araneoidea</taxon>
        <taxon>Araneidae</taxon>
        <taxon>Araneus</taxon>
    </lineage>
</organism>
<name>A0A4Y2C1K7_ARAVE</name>
<dbReference type="Proteomes" id="UP000499080">
    <property type="component" value="Unassembled WGS sequence"/>
</dbReference>
<gene>
    <name evidence="1" type="ORF">AVEN_49149_1</name>
</gene>
<keyword evidence="2" id="KW-1185">Reference proteome</keyword>
<proteinExistence type="predicted"/>
<comment type="caution">
    <text evidence="1">The sequence shown here is derived from an EMBL/GenBank/DDBJ whole genome shotgun (WGS) entry which is preliminary data.</text>
</comment>
<dbReference type="EMBL" id="BGPR01000131">
    <property type="protein sequence ID" value="GBL97647.1"/>
    <property type="molecule type" value="Genomic_DNA"/>
</dbReference>
<protein>
    <submittedName>
        <fullName evidence="1">Uncharacterized protein</fullName>
    </submittedName>
</protein>
<accession>A0A4Y2C1K7</accession>
<sequence>MSGKGQCLSWSETSQGCRGDPLLLLWEQEPEQQDLQGFSDPYLHISRAGLRFWCLEDRPRPDLAGVDMELRKPY</sequence>